<gene>
    <name evidence="6 10" type="primary">dksA</name>
    <name evidence="10" type="ORF">XW81_00925</name>
</gene>
<dbReference type="InterPro" id="IPR000962">
    <property type="entry name" value="Znf_DskA_TraR"/>
</dbReference>
<feature type="domain" description="DnaK suppressor protein DksA N-terminal" evidence="9">
    <location>
        <begin position="36"/>
        <end position="106"/>
    </location>
</feature>
<evidence type="ECO:0000259" key="9">
    <source>
        <dbReference type="Pfam" id="PF21157"/>
    </source>
</evidence>
<feature type="binding site" evidence="6">
    <location>
        <position position="135"/>
    </location>
    <ligand>
        <name>Zn(2+)</name>
        <dbReference type="ChEBI" id="CHEBI:29105"/>
    </ligand>
</feature>
<dbReference type="HAMAP" id="MF_00926">
    <property type="entry name" value="DksA"/>
    <property type="match status" value="1"/>
</dbReference>
<dbReference type="Pfam" id="PF21157">
    <property type="entry name" value="DksA_N"/>
    <property type="match status" value="1"/>
</dbReference>
<evidence type="ECO:0000259" key="8">
    <source>
        <dbReference type="Pfam" id="PF01258"/>
    </source>
</evidence>
<dbReference type="RefSeq" id="WP_075474047.1">
    <property type="nucleotide sequence ID" value="NZ_CP011299.1"/>
</dbReference>
<comment type="subcellular location">
    <subcellularLocation>
        <location evidence="6">Cytoplasm</location>
    </subcellularLocation>
</comment>
<feature type="domain" description="Zinc finger DksA/TraR C4-type" evidence="8">
    <location>
        <begin position="110"/>
        <end position="142"/>
    </location>
</feature>
<dbReference type="STRING" id="118110.XW81_00925"/>
<accession>A0A172WDH6</accession>
<evidence type="ECO:0000256" key="4">
    <source>
        <dbReference type="ARBA" id="ARBA00022833"/>
    </source>
</evidence>
<feature type="binding site" evidence="6">
    <location>
        <position position="117"/>
    </location>
    <ligand>
        <name>Zn(2+)</name>
        <dbReference type="ChEBI" id="CHEBI:29105"/>
    </ligand>
</feature>
<keyword evidence="11" id="KW-1185">Reference proteome</keyword>
<dbReference type="InterPro" id="IPR048489">
    <property type="entry name" value="DksA_N"/>
</dbReference>
<feature type="zinc finger region" description="dksA C4-type" evidence="7">
    <location>
        <begin position="114"/>
        <end position="138"/>
    </location>
</feature>
<evidence type="ECO:0000256" key="3">
    <source>
        <dbReference type="ARBA" id="ARBA00022771"/>
    </source>
</evidence>
<name>A0A172WDH6_BUCSC</name>
<comment type="subunit">
    <text evidence="6">Interacts directly with the RNA polymerase.</text>
</comment>
<dbReference type="PANTHER" id="PTHR33823">
    <property type="entry name" value="RNA POLYMERASE-BINDING TRANSCRIPTION FACTOR DKSA-RELATED"/>
    <property type="match status" value="1"/>
</dbReference>
<dbReference type="InterPro" id="IPR020460">
    <property type="entry name" value="Znf_C4-type_bac"/>
</dbReference>
<dbReference type="SUPFAM" id="SSF57716">
    <property type="entry name" value="Glucocorticoid receptor-like (DNA-binding domain)"/>
    <property type="match status" value="1"/>
</dbReference>
<dbReference type="GO" id="GO:0005737">
    <property type="term" value="C:cytoplasm"/>
    <property type="evidence" value="ECO:0007669"/>
    <property type="project" value="UniProtKB-SubCell"/>
</dbReference>
<comment type="function">
    <text evidence="6">Transcription factor that acts by binding directly to the RNA polymerase (RNAP). Required for negative regulation of rRNA expression and positive regulation of several amino acid biosynthesis promoters. Also required for regulation of fis expression.</text>
</comment>
<dbReference type="PROSITE" id="PS01102">
    <property type="entry name" value="ZF_DKSA_1"/>
    <property type="match status" value="1"/>
</dbReference>
<dbReference type="OrthoDB" id="9803742at2"/>
<dbReference type="PRINTS" id="PR00618">
    <property type="entry name" value="DKSAZNFINGER"/>
</dbReference>
<dbReference type="PANTHER" id="PTHR33823:SF2">
    <property type="entry name" value="RNA POLYMERASE-BINDING TRANSCRIPTION FACTOR DKSA"/>
    <property type="match status" value="1"/>
</dbReference>
<evidence type="ECO:0000313" key="11">
    <source>
        <dbReference type="Proteomes" id="UP000077654"/>
    </source>
</evidence>
<feature type="binding site" evidence="6">
    <location>
        <position position="114"/>
    </location>
    <ligand>
        <name>Zn(2+)</name>
        <dbReference type="ChEBI" id="CHEBI:29105"/>
    </ligand>
</feature>
<proteinExistence type="inferred from homology"/>
<dbReference type="NCBIfam" id="TIGR02420">
    <property type="entry name" value="dksA"/>
    <property type="match status" value="1"/>
</dbReference>
<reference evidence="10 11" key="1">
    <citation type="submission" date="2015-04" db="EMBL/GenBank/DDBJ databases">
        <title>Buchnera aphidicola assembly.</title>
        <authorList>
            <person name="Zhang Y."/>
        </authorList>
    </citation>
    <scope>NUCLEOTIDE SEQUENCE [LARGE SCALE GENOMIC DNA]</scope>
    <source>
        <strain evidence="10 11">SC</strain>
    </source>
</reference>
<protein>
    <recommendedName>
        <fullName evidence="6">RNA polymerase-binding transcription factor DksA</fullName>
    </recommendedName>
</protein>
<dbReference type="AlphaFoldDB" id="A0A172WDH6"/>
<dbReference type="InterPro" id="IPR037187">
    <property type="entry name" value="DnaK_N"/>
</dbReference>
<dbReference type="InterPro" id="IPR020458">
    <property type="entry name" value="Znf_DskA_TraR_CS"/>
</dbReference>
<dbReference type="PATRIC" id="fig|118110.3.peg.184"/>
<dbReference type="EMBL" id="CP011299">
    <property type="protein sequence ID" value="ANF16987.1"/>
    <property type="molecule type" value="Genomic_DNA"/>
</dbReference>
<keyword evidence="3 6" id="KW-0863">Zinc-finger</keyword>
<sequence length="151" mass="17787">MQKEKNKKRSSLSILYIAGVQPYENKKNEKYMNTKQINHFKKILIAWAKQLKNGTSKKELYIQEKTTNFPDPIDRAVQEEEFSFALRHRDRERKLICKIEETLKKVEKNDFGYCESCGVEIGIRRLEARPTANLCIDCKTLSEIREKQMLG</sequence>
<evidence type="ECO:0000256" key="6">
    <source>
        <dbReference type="HAMAP-Rule" id="MF_00926"/>
    </source>
</evidence>
<organism evidence="10 11">
    <name type="scientific">Buchnera aphidicola subsp. Schlechtendalia chinensis</name>
    <dbReference type="NCBI Taxonomy" id="118110"/>
    <lineage>
        <taxon>Bacteria</taxon>
        <taxon>Pseudomonadati</taxon>
        <taxon>Pseudomonadota</taxon>
        <taxon>Gammaproteobacteria</taxon>
        <taxon>Enterobacterales</taxon>
        <taxon>Erwiniaceae</taxon>
        <taxon>Buchnera</taxon>
    </lineage>
</organism>
<dbReference type="InterPro" id="IPR012784">
    <property type="entry name" value="DksA_RNA_pol-bd"/>
</dbReference>
<evidence type="ECO:0000313" key="10">
    <source>
        <dbReference type="EMBL" id="ANF16987.1"/>
    </source>
</evidence>
<keyword evidence="2 6" id="KW-0479">Metal-binding</keyword>
<keyword evidence="5" id="KW-0175">Coiled coil</keyword>
<dbReference type="Gene3D" id="1.20.120.910">
    <property type="entry name" value="DksA, coiled-coil domain"/>
    <property type="match status" value="1"/>
</dbReference>
<dbReference type="PROSITE" id="PS51128">
    <property type="entry name" value="ZF_DKSA_2"/>
    <property type="match status" value="1"/>
</dbReference>
<evidence type="ECO:0000256" key="1">
    <source>
        <dbReference type="ARBA" id="ARBA00022490"/>
    </source>
</evidence>
<comment type="similarity">
    <text evidence="6">Belongs to the DksA family.</text>
</comment>
<keyword evidence="4 6" id="KW-0862">Zinc</keyword>
<dbReference type="Proteomes" id="UP000077654">
    <property type="component" value="Chromosome"/>
</dbReference>
<evidence type="ECO:0000256" key="2">
    <source>
        <dbReference type="ARBA" id="ARBA00022723"/>
    </source>
</evidence>
<dbReference type="Pfam" id="PF01258">
    <property type="entry name" value="zf-dskA_traR"/>
    <property type="match status" value="1"/>
</dbReference>
<feature type="binding site" evidence="6">
    <location>
        <position position="138"/>
    </location>
    <ligand>
        <name>Zn(2+)</name>
        <dbReference type="ChEBI" id="CHEBI:29105"/>
    </ligand>
</feature>
<keyword evidence="1 6" id="KW-0963">Cytoplasm</keyword>
<dbReference type="GO" id="GO:0010468">
    <property type="term" value="P:regulation of gene expression"/>
    <property type="evidence" value="ECO:0007669"/>
    <property type="project" value="UniProtKB-UniRule"/>
</dbReference>
<dbReference type="GO" id="GO:0008270">
    <property type="term" value="F:zinc ion binding"/>
    <property type="evidence" value="ECO:0007669"/>
    <property type="project" value="UniProtKB-UniRule"/>
</dbReference>
<evidence type="ECO:0000256" key="7">
    <source>
        <dbReference type="PROSITE-ProRule" id="PRU00510"/>
    </source>
</evidence>
<evidence type="ECO:0000256" key="5">
    <source>
        <dbReference type="ARBA" id="ARBA00023054"/>
    </source>
</evidence>
<dbReference type="SUPFAM" id="SSF109635">
    <property type="entry name" value="DnaK suppressor protein DksA, alpha-hairpin domain"/>
    <property type="match status" value="1"/>
</dbReference>